<keyword evidence="3" id="KW-1185">Reference proteome</keyword>
<proteinExistence type="predicted"/>
<dbReference type="GeneID" id="85399935"/>
<dbReference type="EMBL" id="JAHMHS010000148">
    <property type="protein sequence ID" value="KAK1712283.1"/>
    <property type="molecule type" value="Genomic_DNA"/>
</dbReference>
<evidence type="ECO:0000256" key="1">
    <source>
        <dbReference type="SAM" id="MobiDB-lite"/>
    </source>
</evidence>
<reference evidence="2" key="1">
    <citation type="submission" date="2021-12" db="EMBL/GenBank/DDBJ databases">
        <title>Comparative genomics, transcriptomics and evolutionary studies reveal genomic signatures of adaptation to plant cell wall in hemibiotrophic fungi.</title>
        <authorList>
            <consortium name="DOE Joint Genome Institute"/>
            <person name="Baroncelli R."/>
            <person name="Diaz J.F."/>
            <person name="Benocci T."/>
            <person name="Peng M."/>
            <person name="Battaglia E."/>
            <person name="Haridas S."/>
            <person name="Andreopoulos W."/>
            <person name="Labutti K."/>
            <person name="Pangilinan J."/>
            <person name="Floch G.L."/>
            <person name="Makela M.R."/>
            <person name="Henrissat B."/>
            <person name="Grigoriev I.V."/>
            <person name="Crouch J.A."/>
            <person name="De Vries R.P."/>
            <person name="Sukno S.A."/>
            <person name="Thon M.R."/>
        </authorList>
    </citation>
    <scope>NUCLEOTIDE SEQUENCE</scope>
    <source>
        <strain evidence="2">CBS 112980</strain>
    </source>
</reference>
<dbReference type="Proteomes" id="UP001244207">
    <property type="component" value="Unassembled WGS sequence"/>
</dbReference>
<feature type="region of interest" description="Disordered" evidence="1">
    <location>
        <begin position="27"/>
        <end position="65"/>
    </location>
</feature>
<name>A0AAD8U8G1_GLOAC</name>
<organism evidence="2 3">
    <name type="scientific">Glomerella acutata</name>
    <name type="common">Colletotrichum acutatum</name>
    <dbReference type="NCBI Taxonomy" id="27357"/>
    <lineage>
        <taxon>Eukaryota</taxon>
        <taxon>Fungi</taxon>
        <taxon>Dikarya</taxon>
        <taxon>Ascomycota</taxon>
        <taxon>Pezizomycotina</taxon>
        <taxon>Sordariomycetes</taxon>
        <taxon>Hypocreomycetidae</taxon>
        <taxon>Glomerellales</taxon>
        <taxon>Glomerellaceae</taxon>
        <taxon>Colletotrichum</taxon>
        <taxon>Colletotrichum acutatum species complex</taxon>
    </lineage>
</organism>
<sequence length="141" mass="15338">MFSIGLGLGTSFLYLLFLYPNPPRDNRKVPKSGMAAQETSSVDTSPSSHALSSGPHVRASQRGAPSVARVLCGSSHFPLSDSTPQDIISGVKRYLPHGSLMDTKRSREKAVDDPLALSLARCPGHEHRCPQSAQQPRFRDR</sequence>
<protein>
    <submittedName>
        <fullName evidence="2">Uncharacterized protein</fullName>
    </submittedName>
</protein>
<comment type="caution">
    <text evidence="2">The sequence shown here is derived from an EMBL/GenBank/DDBJ whole genome shotgun (WGS) entry which is preliminary data.</text>
</comment>
<gene>
    <name evidence="2" type="ORF">BDZ83DRAFT_97162</name>
</gene>
<feature type="compositionally biased region" description="Polar residues" evidence="1">
    <location>
        <begin position="37"/>
        <end position="51"/>
    </location>
</feature>
<accession>A0AAD8U8G1</accession>
<dbReference type="AlphaFoldDB" id="A0AAD8U8G1"/>
<evidence type="ECO:0000313" key="2">
    <source>
        <dbReference type="EMBL" id="KAK1712283.1"/>
    </source>
</evidence>
<evidence type="ECO:0000313" key="3">
    <source>
        <dbReference type="Proteomes" id="UP001244207"/>
    </source>
</evidence>
<dbReference type="RefSeq" id="XP_060359401.1">
    <property type="nucleotide sequence ID" value="XM_060516037.1"/>
</dbReference>